<name>A0A0F9PMV3_9ZZZZ</name>
<evidence type="ECO:0000259" key="1">
    <source>
        <dbReference type="PROSITE" id="PS50975"/>
    </source>
</evidence>
<evidence type="ECO:0000313" key="2">
    <source>
        <dbReference type="EMBL" id="KKN33115.1"/>
    </source>
</evidence>
<feature type="domain" description="ATP-grasp" evidence="1">
    <location>
        <begin position="282"/>
        <end position="475"/>
    </location>
</feature>
<dbReference type="PANTHER" id="PTHR21621:SF0">
    <property type="entry name" value="BETA-CITRYLGLUTAMATE SYNTHASE B-RELATED"/>
    <property type="match status" value="1"/>
</dbReference>
<dbReference type="AlphaFoldDB" id="A0A0F9PMV3"/>
<dbReference type="Pfam" id="PF14401">
    <property type="entry name" value="RLAN"/>
    <property type="match status" value="1"/>
</dbReference>
<comment type="caution">
    <text evidence="2">The sequence shown here is derived from an EMBL/GenBank/DDBJ whole genome shotgun (WGS) entry which is preliminary data.</text>
</comment>
<dbReference type="GO" id="GO:0018169">
    <property type="term" value="F:ribosomal S6-glutamic acid ligase activity"/>
    <property type="evidence" value="ECO:0007669"/>
    <property type="project" value="TreeGrafter"/>
</dbReference>
<dbReference type="EMBL" id="LAZR01002203">
    <property type="protein sequence ID" value="KKN33115.1"/>
    <property type="molecule type" value="Genomic_DNA"/>
</dbReference>
<sequence>ENKADWAPYFPSVQVITVDEYLQNPSQTSKARAQVINLCHSLDYLSPGYYCSMVSEARGHKVIPGLRTINDLSRKSLYAYDITDLAPQLDNLISATENSDQRPFVAKVFFGHCDIKPLQKLARQIYEQFPCPIVEIEFSHKEHWQISKVKAGAINKLTDLEQDSFADALDNFDRKLWRKPSKKRSFRYDMAILHNPEEKMPPSDATALKRFIQSGRRIGIDVELITPKDYNRLAEYDALFIRETTATNNHTYKFARRAESEGLVVIDDPTSIIRCTNKIYLMELSAANKLPMPDSYLLYRNDHAGMDRICNEAGFPLVMKIPDGAFSRGIIKVNDAEELRLHAAEFFQQSAIVLLQEFMYTDYDWRIGVFNNKVIYACQYFMSKGHWQIYNHNTAKGTMSGKSAAVPISEVPEKVLKVALKSAKLVGEGLYGIDIKQSGERVVLIEINDNPSIDSGVEDAYLGVALYDDIMREFLRRLEEQKSSSH</sequence>
<dbReference type="GO" id="GO:0005524">
    <property type="term" value="F:ATP binding"/>
    <property type="evidence" value="ECO:0007669"/>
    <property type="project" value="InterPro"/>
</dbReference>
<dbReference type="PROSITE" id="PS50975">
    <property type="entry name" value="ATP_GRASP"/>
    <property type="match status" value="1"/>
</dbReference>
<dbReference type="PANTHER" id="PTHR21621">
    <property type="entry name" value="RIBOSOMAL PROTEIN S6 MODIFICATION PROTEIN"/>
    <property type="match status" value="1"/>
</dbReference>
<dbReference type="GO" id="GO:0009432">
    <property type="term" value="P:SOS response"/>
    <property type="evidence" value="ECO:0007669"/>
    <property type="project" value="TreeGrafter"/>
</dbReference>
<dbReference type="SUPFAM" id="SSF56059">
    <property type="entry name" value="Glutathione synthetase ATP-binding domain-like"/>
    <property type="match status" value="1"/>
</dbReference>
<dbReference type="InterPro" id="IPR013651">
    <property type="entry name" value="ATP-grasp_RimK-type"/>
</dbReference>
<dbReference type="InterPro" id="IPR013815">
    <property type="entry name" value="ATP_grasp_subdomain_1"/>
</dbReference>
<reference evidence="2" key="1">
    <citation type="journal article" date="2015" name="Nature">
        <title>Complex archaea that bridge the gap between prokaryotes and eukaryotes.</title>
        <authorList>
            <person name="Spang A."/>
            <person name="Saw J.H."/>
            <person name="Jorgensen S.L."/>
            <person name="Zaremba-Niedzwiedzka K."/>
            <person name="Martijn J."/>
            <person name="Lind A.E."/>
            <person name="van Eijk R."/>
            <person name="Schleper C."/>
            <person name="Guy L."/>
            <person name="Ettema T.J."/>
        </authorList>
    </citation>
    <scope>NUCLEOTIDE SEQUENCE</scope>
</reference>
<proteinExistence type="predicted"/>
<dbReference type="GO" id="GO:0005737">
    <property type="term" value="C:cytoplasm"/>
    <property type="evidence" value="ECO:0007669"/>
    <property type="project" value="TreeGrafter"/>
</dbReference>
<dbReference type="InterPro" id="IPR011761">
    <property type="entry name" value="ATP-grasp"/>
</dbReference>
<accession>A0A0F9PMV3</accession>
<dbReference type="Gene3D" id="3.30.1490.20">
    <property type="entry name" value="ATP-grasp fold, A domain"/>
    <property type="match status" value="1"/>
</dbReference>
<dbReference type="GO" id="GO:0046872">
    <property type="term" value="F:metal ion binding"/>
    <property type="evidence" value="ECO:0007669"/>
    <property type="project" value="InterPro"/>
</dbReference>
<feature type="non-terminal residue" evidence="2">
    <location>
        <position position="1"/>
    </location>
</feature>
<protein>
    <recommendedName>
        <fullName evidence="1">ATP-grasp domain-containing protein</fullName>
    </recommendedName>
</protein>
<dbReference type="InterPro" id="IPR025839">
    <property type="entry name" value="RLAN_dom"/>
</dbReference>
<organism evidence="2">
    <name type="scientific">marine sediment metagenome</name>
    <dbReference type="NCBI Taxonomy" id="412755"/>
    <lineage>
        <taxon>unclassified sequences</taxon>
        <taxon>metagenomes</taxon>
        <taxon>ecological metagenomes</taxon>
    </lineage>
</organism>
<dbReference type="Pfam" id="PF08443">
    <property type="entry name" value="RimK"/>
    <property type="match status" value="1"/>
</dbReference>
<gene>
    <name evidence="2" type="ORF">LCGC14_0806930</name>
</gene>
<dbReference type="Gene3D" id="3.30.470.20">
    <property type="entry name" value="ATP-grasp fold, B domain"/>
    <property type="match status" value="1"/>
</dbReference>